<protein>
    <submittedName>
        <fullName evidence="6">DNA recombination protein RmuC</fullName>
    </submittedName>
</protein>
<organism evidence="6 7">
    <name type="scientific">Solitalea koreensis</name>
    <dbReference type="NCBI Taxonomy" id="543615"/>
    <lineage>
        <taxon>Bacteria</taxon>
        <taxon>Pseudomonadati</taxon>
        <taxon>Bacteroidota</taxon>
        <taxon>Sphingobacteriia</taxon>
        <taxon>Sphingobacteriales</taxon>
        <taxon>Sphingobacteriaceae</taxon>
        <taxon>Solitalea</taxon>
    </lineage>
</organism>
<accession>A0A521C1H3</accession>
<keyword evidence="3 5" id="KW-0175">Coiled coil</keyword>
<dbReference type="Proteomes" id="UP000315971">
    <property type="component" value="Unassembled WGS sequence"/>
</dbReference>
<evidence type="ECO:0000313" key="7">
    <source>
        <dbReference type="Proteomes" id="UP000315971"/>
    </source>
</evidence>
<proteinExistence type="inferred from homology"/>
<evidence type="ECO:0000256" key="2">
    <source>
        <dbReference type="ARBA" id="ARBA00009840"/>
    </source>
</evidence>
<name>A0A521C1H3_9SPHI</name>
<sequence>MDILFFVSGVAAGSVVLFIYFKVKVGNINLSIYNDLEKKTVLLEERERIAQQEIARLRNDLVDERLRYSIELNQEQTRSNLAQSELAQLRENLSSQKQRLTEQRQEIDDMHKKLTLQFENIAGKLLEEKSQKFSEQNRTSMDILINPLKEKIADFEKKVESAYDQELRDKISLKEEVKKLFELNSKISEEAHNLTRALKSDSKKQGNWGEFILERILERSGLTEGESFTTQGKNMTLTDKEGGRYQPDVIIHLPENKHIVVDSKVSLLAYEQLINADTEENREHYTKLHLHSMKNHVVDLSNKNYSMLNGINAPEFVLLFVPIESSFSVAVQYDHDLFTYAWDKKVVIVSPSTLLATLRTVASIWKQERQNKNVMEIAKLSGDMYDKLVGFIGDMEGIDKNLRQSRDAFDKAMNKLTSGRGSLTITADKIMKLGAKTSKNIDPRYLEEEQDLLD</sequence>
<evidence type="ECO:0000313" key="6">
    <source>
        <dbReference type="EMBL" id="SMO53234.1"/>
    </source>
</evidence>
<dbReference type="RefSeq" id="WP_142602406.1">
    <property type="nucleotide sequence ID" value="NZ_FXSZ01000003.1"/>
</dbReference>
<dbReference type="PANTHER" id="PTHR30563:SF0">
    <property type="entry name" value="DNA RECOMBINATION PROTEIN RMUC"/>
    <property type="match status" value="1"/>
</dbReference>
<feature type="coiled-coil region" evidence="5">
    <location>
        <begin position="33"/>
        <end position="117"/>
    </location>
</feature>
<dbReference type="GO" id="GO:0006310">
    <property type="term" value="P:DNA recombination"/>
    <property type="evidence" value="ECO:0007669"/>
    <property type="project" value="UniProtKB-KW"/>
</dbReference>
<evidence type="ECO:0000256" key="4">
    <source>
        <dbReference type="ARBA" id="ARBA00023172"/>
    </source>
</evidence>
<keyword evidence="7" id="KW-1185">Reference proteome</keyword>
<dbReference type="OrthoDB" id="370725at2"/>
<comment type="similarity">
    <text evidence="2">Belongs to the RmuC family.</text>
</comment>
<keyword evidence="4" id="KW-0233">DNA recombination</keyword>
<dbReference type="EMBL" id="FXSZ01000003">
    <property type="protein sequence ID" value="SMO53234.1"/>
    <property type="molecule type" value="Genomic_DNA"/>
</dbReference>
<comment type="function">
    <text evidence="1">Involved in DNA recombination.</text>
</comment>
<dbReference type="Pfam" id="PF02646">
    <property type="entry name" value="RmuC"/>
    <property type="match status" value="1"/>
</dbReference>
<dbReference type="AlphaFoldDB" id="A0A521C1H3"/>
<evidence type="ECO:0000256" key="3">
    <source>
        <dbReference type="ARBA" id="ARBA00023054"/>
    </source>
</evidence>
<evidence type="ECO:0000256" key="5">
    <source>
        <dbReference type="SAM" id="Coils"/>
    </source>
</evidence>
<dbReference type="PANTHER" id="PTHR30563">
    <property type="entry name" value="DNA RECOMBINATION PROTEIN RMUC"/>
    <property type="match status" value="1"/>
</dbReference>
<reference evidence="6 7" key="1">
    <citation type="submission" date="2017-05" db="EMBL/GenBank/DDBJ databases">
        <authorList>
            <person name="Varghese N."/>
            <person name="Submissions S."/>
        </authorList>
    </citation>
    <scope>NUCLEOTIDE SEQUENCE [LARGE SCALE GENOMIC DNA]</scope>
    <source>
        <strain evidence="6 7">DSM 21342</strain>
    </source>
</reference>
<dbReference type="InterPro" id="IPR003798">
    <property type="entry name" value="DNA_recombination_RmuC"/>
</dbReference>
<gene>
    <name evidence="6" type="ORF">SAMN06265350_103114</name>
</gene>
<evidence type="ECO:0000256" key="1">
    <source>
        <dbReference type="ARBA" id="ARBA00003416"/>
    </source>
</evidence>